<gene>
    <name evidence="2" type="ORF">BWD09_03280</name>
</gene>
<accession>A0A1X3DEL1</accession>
<evidence type="ECO:0000256" key="1">
    <source>
        <dbReference type="SAM" id="Phobius"/>
    </source>
</evidence>
<organism evidence="2 3">
    <name type="scientific">Neisseria dentiae</name>
    <dbReference type="NCBI Taxonomy" id="194197"/>
    <lineage>
        <taxon>Bacteria</taxon>
        <taxon>Pseudomonadati</taxon>
        <taxon>Pseudomonadota</taxon>
        <taxon>Betaproteobacteria</taxon>
        <taxon>Neisseriales</taxon>
        <taxon>Neisseriaceae</taxon>
        <taxon>Neisseria</taxon>
    </lineage>
</organism>
<keyword evidence="1" id="KW-0472">Membrane</keyword>
<keyword evidence="3" id="KW-1185">Reference proteome</keyword>
<protein>
    <submittedName>
        <fullName evidence="2">Uncharacterized protein</fullName>
    </submittedName>
</protein>
<evidence type="ECO:0000313" key="2">
    <source>
        <dbReference type="EMBL" id="OSI18215.1"/>
    </source>
</evidence>
<sequence>MEQTAAQLSLLTEKYRQTSTILVENVQKKLDASLREQRKEIVEQVCGDIKKSTEAVVAKYVADMENARDKMISQTGEFNRYLDDVNKKNKQLVFRCWLAVSVSLLLLLAGGIWISTHYAKVIQQNKINAELMKSINEADWIKCGDDICARLGKGKVGEYRVIRKR</sequence>
<feature type="transmembrane region" description="Helical" evidence="1">
    <location>
        <begin position="92"/>
        <end position="114"/>
    </location>
</feature>
<keyword evidence="1" id="KW-0812">Transmembrane</keyword>
<keyword evidence="1" id="KW-1133">Transmembrane helix</keyword>
<dbReference type="AlphaFoldDB" id="A0A1X3DEL1"/>
<comment type="caution">
    <text evidence="2">The sequence shown here is derived from an EMBL/GenBank/DDBJ whole genome shotgun (WGS) entry which is preliminary data.</text>
</comment>
<dbReference type="EMBL" id="MTBO01000004">
    <property type="protein sequence ID" value="OSI18215.1"/>
    <property type="molecule type" value="Genomic_DNA"/>
</dbReference>
<dbReference type="STRING" id="194197.BWD09_03280"/>
<proteinExistence type="predicted"/>
<reference evidence="3" key="1">
    <citation type="submission" date="2017-01" db="EMBL/GenBank/DDBJ databases">
        <authorList>
            <person name="Wolfgang W.J."/>
            <person name="Cole J."/>
            <person name="Wroblewski D."/>
            <person name="Mcginnis J."/>
            <person name="Musser K.A."/>
        </authorList>
    </citation>
    <scope>NUCLEOTIDE SEQUENCE [LARGE SCALE GENOMIC DNA]</scope>
    <source>
        <strain evidence="3">DSM 19151</strain>
    </source>
</reference>
<dbReference type="Proteomes" id="UP000193118">
    <property type="component" value="Unassembled WGS sequence"/>
</dbReference>
<name>A0A1X3DEL1_9NEIS</name>
<evidence type="ECO:0000313" key="3">
    <source>
        <dbReference type="Proteomes" id="UP000193118"/>
    </source>
</evidence>